<feature type="region of interest" description="Disordered" evidence="1">
    <location>
        <begin position="47"/>
        <end position="110"/>
    </location>
</feature>
<keyword evidence="3" id="KW-1185">Reference proteome</keyword>
<dbReference type="AlphaFoldDB" id="A0A834HUG0"/>
<evidence type="ECO:0000313" key="3">
    <source>
        <dbReference type="Proteomes" id="UP000625711"/>
    </source>
</evidence>
<comment type="caution">
    <text evidence="2">The sequence shown here is derived from an EMBL/GenBank/DDBJ whole genome shotgun (WGS) entry which is preliminary data.</text>
</comment>
<evidence type="ECO:0000313" key="2">
    <source>
        <dbReference type="EMBL" id="KAF7265000.1"/>
    </source>
</evidence>
<proteinExistence type="predicted"/>
<evidence type="ECO:0000256" key="1">
    <source>
        <dbReference type="SAM" id="MobiDB-lite"/>
    </source>
</evidence>
<sequence>MTNSTLPAPSTVLFFTFCTPRASNKRIPPFQKRVVQPVTDIISWRDPRSPLERKHSGSKARNLMKTTRGTERWEHAVRATESAPSLSAIRQRRDTKNEPPRTRPVICESETANEIVITSAEQRKEKNK</sequence>
<feature type="compositionally biased region" description="Basic and acidic residues" evidence="1">
    <location>
        <begin position="91"/>
        <end position="101"/>
    </location>
</feature>
<accession>A0A834HUG0</accession>
<protein>
    <submittedName>
        <fullName evidence="2">Uncharacterized protein</fullName>
    </submittedName>
</protein>
<dbReference type="EMBL" id="JAACXV010015269">
    <property type="protein sequence ID" value="KAF7265000.1"/>
    <property type="molecule type" value="Genomic_DNA"/>
</dbReference>
<organism evidence="2 3">
    <name type="scientific">Rhynchophorus ferrugineus</name>
    <name type="common">Red palm weevil</name>
    <name type="synonym">Curculio ferrugineus</name>
    <dbReference type="NCBI Taxonomy" id="354439"/>
    <lineage>
        <taxon>Eukaryota</taxon>
        <taxon>Metazoa</taxon>
        <taxon>Ecdysozoa</taxon>
        <taxon>Arthropoda</taxon>
        <taxon>Hexapoda</taxon>
        <taxon>Insecta</taxon>
        <taxon>Pterygota</taxon>
        <taxon>Neoptera</taxon>
        <taxon>Endopterygota</taxon>
        <taxon>Coleoptera</taxon>
        <taxon>Polyphaga</taxon>
        <taxon>Cucujiformia</taxon>
        <taxon>Curculionidae</taxon>
        <taxon>Dryophthorinae</taxon>
        <taxon>Rhynchophorus</taxon>
    </lineage>
</organism>
<dbReference type="Proteomes" id="UP000625711">
    <property type="component" value="Unassembled WGS sequence"/>
</dbReference>
<name>A0A834HUG0_RHYFE</name>
<gene>
    <name evidence="2" type="ORF">GWI33_021752</name>
</gene>
<reference evidence="2" key="1">
    <citation type="submission" date="2020-08" db="EMBL/GenBank/DDBJ databases">
        <title>Genome sequencing and assembly of the red palm weevil Rhynchophorus ferrugineus.</title>
        <authorList>
            <person name="Dias G.B."/>
            <person name="Bergman C.M."/>
            <person name="Manee M."/>
        </authorList>
    </citation>
    <scope>NUCLEOTIDE SEQUENCE</scope>
    <source>
        <strain evidence="2">AA-2017</strain>
        <tissue evidence="2">Whole larva</tissue>
    </source>
</reference>
<feature type="compositionally biased region" description="Basic and acidic residues" evidence="1">
    <location>
        <begin position="68"/>
        <end position="78"/>
    </location>
</feature>